<dbReference type="InterPro" id="IPR003594">
    <property type="entry name" value="HATPase_dom"/>
</dbReference>
<dbReference type="PRINTS" id="PR00344">
    <property type="entry name" value="BCTRLSENSOR"/>
</dbReference>
<keyword evidence="10" id="KW-0067">ATP-binding</keyword>
<comment type="caution">
    <text evidence="17">The sequence shown here is derived from an EMBL/GenBank/DDBJ whole genome shotgun (WGS) entry which is preliminary data.</text>
</comment>
<dbReference type="PROSITE" id="PS50885">
    <property type="entry name" value="HAMP"/>
    <property type="match status" value="1"/>
</dbReference>
<dbReference type="GO" id="GO:0000155">
    <property type="term" value="F:phosphorelay sensor kinase activity"/>
    <property type="evidence" value="ECO:0007669"/>
    <property type="project" value="InterPro"/>
</dbReference>
<dbReference type="Pfam" id="PF02518">
    <property type="entry name" value="HATPase_c"/>
    <property type="match status" value="1"/>
</dbReference>
<dbReference type="GO" id="GO:0005886">
    <property type="term" value="C:plasma membrane"/>
    <property type="evidence" value="ECO:0007669"/>
    <property type="project" value="UniProtKB-SubCell"/>
</dbReference>
<evidence type="ECO:0000256" key="2">
    <source>
        <dbReference type="ARBA" id="ARBA00004651"/>
    </source>
</evidence>
<dbReference type="EMBL" id="SMRT01000005">
    <property type="protein sequence ID" value="TDF97488.1"/>
    <property type="molecule type" value="Genomic_DNA"/>
</dbReference>
<dbReference type="AlphaFoldDB" id="A0A4R5KR60"/>
<comment type="catalytic activity">
    <reaction evidence="1">
        <text>ATP + protein L-histidine = ADP + protein N-phospho-L-histidine.</text>
        <dbReference type="EC" id="2.7.13.3"/>
    </reaction>
</comment>
<evidence type="ECO:0000313" key="17">
    <source>
        <dbReference type="EMBL" id="TDF97488.1"/>
    </source>
</evidence>
<name>A0A4R5KR60_9BACL</name>
<keyword evidence="5" id="KW-0597">Phosphoprotein</keyword>
<organism evidence="17 18">
    <name type="scientific">Paenibacillus piri</name>
    <dbReference type="NCBI Taxonomy" id="2547395"/>
    <lineage>
        <taxon>Bacteria</taxon>
        <taxon>Bacillati</taxon>
        <taxon>Bacillota</taxon>
        <taxon>Bacilli</taxon>
        <taxon>Bacillales</taxon>
        <taxon>Paenibacillaceae</taxon>
        <taxon>Paenibacillus</taxon>
    </lineage>
</organism>
<keyword evidence="13 14" id="KW-0472">Membrane</keyword>
<dbReference type="SUPFAM" id="SSF55874">
    <property type="entry name" value="ATPase domain of HSP90 chaperone/DNA topoisomerase II/histidine kinase"/>
    <property type="match status" value="1"/>
</dbReference>
<keyword evidence="4" id="KW-1003">Cell membrane</keyword>
<evidence type="ECO:0000259" key="15">
    <source>
        <dbReference type="PROSITE" id="PS50109"/>
    </source>
</evidence>
<dbReference type="Gene3D" id="3.30.565.10">
    <property type="entry name" value="Histidine kinase-like ATPase, C-terminal domain"/>
    <property type="match status" value="1"/>
</dbReference>
<evidence type="ECO:0000256" key="3">
    <source>
        <dbReference type="ARBA" id="ARBA00012438"/>
    </source>
</evidence>
<dbReference type="PANTHER" id="PTHR34220">
    <property type="entry name" value="SENSOR HISTIDINE KINASE YPDA"/>
    <property type="match status" value="1"/>
</dbReference>
<proteinExistence type="predicted"/>
<evidence type="ECO:0000256" key="11">
    <source>
        <dbReference type="ARBA" id="ARBA00022989"/>
    </source>
</evidence>
<protein>
    <recommendedName>
        <fullName evidence="3">histidine kinase</fullName>
        <ecNumber evidence="3">2.7.13.3</ecNumber>
    </recommendedName>
</protein>
<evidence type="ECO:0000256" key="6">
    <source>
        <dbReference type="ARBA" id="ARBA00022679"/>
    </source>
</evidence>
<dbReference type="PROSITE" id="PS50109">
    <property type="entry name" value="HIS_KIN"/>
    <property type="match status" value="1"/>
</dbReference>
<accession>A0A4R5KR60</accession>
<dbReference type="OrthoDB" id="2489132at2"/>
<evidence type="ECO:0000256" key="4">
    <source>
        <dbReference type="ARBA" id="ARBA00022475"/>
    </source>
</evidence>
<evidence type="ECO:0000256" key="14">
    <source>
        <dbReference type="SAM" id="Phobius"/>
    </source>
</evidence>
<dbReference type="InterPro" id="IPR033479">
    <property type="entry name" value="dCache_1"/>
</dbReference>
<evidence type="ECO:0000313" key="18">
    <source>
        <dbReference type="Proteomes" id="UP000295636"/>
    </source>
</evidence>
<dbReference type="Pfam" id="PF02743">
    <property type="entry name" value="dCache_1"/>
    <property type="match status" value="1"/>
</dbReference>
<dbReference type="Gene3D" id="6.10.340.10">
    <property type="match status" value="1"/>
</dbReference>
<gene>
    <name evidence="17" type="ORF">E1757_12760</name>
</gene>
<dbReference type="GO" id="GO:0005524">
    <property type="term" value="F:ATP binding"/>
    <property type="evidence" value="ECO:0007669"/>
    <property type="project" value="UniProtKB-KW"/>
</dbReference>
<evidence type="ECO:0000256" key="13">
    <source>
        <dbReference type="ARBA" id="ARBA00023136"/>
    </source>
</evidence>
<keyword evidence="6" id="KW-0808">Transferase</keyword>
<dbReference type="EC" id="2.7.13.3" evidence="3"/>
<dbReference type="InterPro" id="IPR010559">
    <property type="entry name" value="Sig_transdc_His_kin_internal"/>
</dbReference>
<dbReference type="InterPro" id="IPR003660">
    <property type="entry name" value="HAMP_dom"/>
</dbReference>
<dbReference type="Pfam" id="PF06580">
    <property type="entry name" value="His_kinase"/>
    <property type="match status" value="1"/>
</dbReference>
<reference evidence="17 18" key="1">
    <citation type="submission" date="2019-03" db="EMBL/GenBank/DDBJ databases">
        <title>This is whole genome sequence of Paenibacillus sp MS74 strain.</title>
        <authorList>
            <person name="Trinh H.N."/>
        </authorList>
    </citation>
    <scope>NUCLEOTIDE SEQUENCE [LARGE SCALE GENOMIC DNA]</scope>
    <source>
        <strain evidence="17 18">MS74</strain>
    </source>
</reference>
<evidence type="ECO:0000259" key="16">
    <source>
        <dbReference type="PROSITE" id="PS50885"/>
    </source>
</evidence>
<keyword evidence="11 14" id="KW-1133">Transmembrane helix</keyword>
<sequence>MKNSLAARIYLYFATIIVLAVATIGITGYLRSSKELENQYQNLLAQIVDNVLHQTDLYLKNYERATVSILTSPLVKEALDSGTKSVTDLKTTTATINQQVFQPVLINNPQITMVYLAGNNGFQTTDFNSHIVNFNYKGFQEYIEQLQEDTREDGGLTIQDSGFLDGHLTLARRVADRQTSKVYKGVMGFELRIGELTTLWKGIHLGESGYFFIVNDRGKILYHPDSKRIGKQLNGRQFETIQHNKNLVFELPEEDGRIFFSRRSEYSGWTLVASMSVAEQRKPISNLRQTTIYVGLGTLLLVTLLAVRFGRSIVRPVRLLEDGMRQTERGLWTKVPLTGSRDEMDRLISSYNTMVGRLEELVDRVYETELRNQDNLFKRQLAEFQSLQLQINPHFLYNTLEIIICYAVIQKSSEIKDIVRSLSYMFRYSIRTDLEEITVANELKHVLNFMNIMHYRIQRPFEIDVRIPPELLLHNMVRLTLQPLVENAFKHAFPDGIEDRHTIVIDAWNDDAYFCVTVEDNGCGIDERKLEQIRERLQDGQLAHKQSNEPPAAGGSIGLGNVHSRIQMVFGEQYGLSIDSRAGEGTRITIRMPSQHVKKNHAEVI</sequence>
<feature type="domain" description="Histidine kinase" evidence="15">
    <location>
        <begin position="408"/>
        <end position="596"/>
    </location>
</feature>
<feature type="transmembrane region" description="Helical" evidence="14">
    <location>
        <begin position="9"/>
        <end position="30"/>
    </location>
</feature>
<evidence type="ECO:0000256" key="12">
    <source>
        <dbReference type="ARBA" id="ARBA00023012"/>
    </source>
</evidence>
<feature type="domain" description="HAMP" evidence="16">
    <location>
        <begin position="311"/>
        <end position="363"/>
    </location>
</feature>
<keyword evidence="12" id="KW-0902">Two-component regulatory system</keyword>
<dbReference type="SUPFAM" id="SSF158472">
    <property type="entry name" value="HAMP domain-like"/>
    <property type="match status" value="1"/>
</dbReference>
<dbReference type="InterPro" id="IPR005467">
    <property type="entry name" value="His_kinase_dom"/>
</dbReference>
<evidence type="ECO:0000256" key="7">
    <source>
        <dbReference type="ARBA" id="ARBA00022692"/>
    </source>
</evidence>
<keyword evidence="18" id="KW-1185">Reference proteome</keyword>
<dbReference type="Pfam" id="PF00672">
    <property type="entry name" value="HAMP"/>
    <property type="match status" value="1"/>
</dbReference>
<evidence type="ECO:0000256" key="1">
    <source>
        <dbReference type="ARBA" id="ARBA00000085"/>
    </source>
</evidence>
<dbReference type="SMART" id="SM00304">
    <property type="entry name" value="HAMP"/>
    <property type="match status" value="1"/>
</dbReference>
<evidence type="ECO:0000256" key="9">
    <source>
        <dbReference type="ARBA" id="ARBA00022777"/>
    </source>
</evidence>
<evidence type="ECO:0000256" key="10">
    <source>
        <dbReference type="ARBA" id="ARBA00022840"/>
    </source>
</evidence>
<keyword evidence="8" id="KW-0547">Nucleotide-binding</keyword>
<comment type="subcellular location">
    <subcellularLocation>
        <location evidence="2">Cell membrane</location>
        <topology evidence="2">Multi-pass membrane protein</topology>
    </subcellularLocation>
</comment>
<dbReference type="PANTHER" id="PTHR34220:SF7">
    <property type="entry name" value="SENSOR HISTIDINE KINASE YPDA"/>
    <property type="match status" value="1"/>
</dbReference>
<dbReference type="InterPro" id="IPR004358">
    <property type="entry name" value="Sig_transdc_His_kin-like_C"/>
</dbReference>
<evidence type="ECO:0000256" key="8">
    <source>
        <dbReference type="ARBA" id="ARBA00022741"/>
    </source>
</evidence>
<dbReference type="CDD" id="cd06225">
    <property type="entry name" value="HAMP"/>
    <property type="match status" value="1"/>
</dbReference>
<evidence type="ECO:0000256" key="5">
    <source>
        <dbReference type="ARBA" id="ARBA00022553"/>
    </source>
</evidence>
<dbReference type="InterPro" id="IPR036890">
    <property type="entry name" value="HATPase_C_sf"/>
</dbReference>
<dbReference type="Gene3D" id="3.30.450.20">
    <property type="entry name" value="PAS domain"/>
    <property type="match status" value="1"/>
</dbReference>
<dbReference type="RefSeq" id="WP_133228534.1">
    <property type="nucleotide sequence ID" value="NZ_SMRT01000005.1"/>
</dbReference>
<dbReference type="InterPro" id="IPR050640">
    <property type="entry name" value="Bact_2-comp_sensor_kinase"/>
</dbReference>
<keyword evidence="9" id="KW-0418">Kinase</keyword>
<dbReference type="Proteomes" id="UP000295636">
    <property type="component" value="Unassembled WGS sequence"/>
</dbReference>
<keyword evidence="7 14" id="KW-0812">Transmembrane</keyword>
<dbReference type="SMART" id="SM00387">
    <property type="entry name" value="HATPase_c"/>
    <property type="match status" value="1"/>
</dbReference>
<dbReference type="CDD" id="cd18774">
    <property type="entry name" value="PDC2_HK_sensor"/>
    <property type="match status" value="1"/>
</dbReference>